<name>A0A9E8MSY2_9FLAO</name>
<evidence type="ECO:0000313" key="3">
    <source>
        <dbReference type="Proteomes" id="UP001164705"/>
    </source>
</evidence>
<feature type="domain" description="Deacetylase PdaC" evidence="1">
    <location>
        <begin position="41"/>
        <end position="148"/>
    </location>
</feature>
<dbReference type="Pfam" id="PF13739">
    <property type="entry name" value="PdaC"/>
    <property type="match status" value="1"/>
</dbReference>
<sequence>MFNTAPFRFLKIFGFILFVTVLYSCDKEVPLKFTETQIIDRDETTIEINIPKAEGHSEAAKQINSALSQFVNSVLNIENSYPINVDTKKSIAGFKKSYANFKTQMGNKLYTNLPVWEVIIDGEILYTNKTLISMAMTSGVNTGAAHGNLVFEFYNFDIKTGKQLTTKNLINDVQAFTILAKKYYDKELLSANESRISAFEAKAFEIP</sequence>
<proteinExistence type="predicted"/>
<dbReference type="RefSeq" id="WP_267675416.1">
    <property type="nucleotide sequence ID" value="NZ_CP113088.1"/>
</dbReference>
<dbReference type="Gene3D" id="3.30.565.40">
    <property type="entry name" value="Fervidobacterium nodosum Rt17-B1 like"/>
    <property type="match status" value="1"/>
</dbReference>
<dbReference type="Proteomes" id="UP001164705">
    <property type="component" value="Chromosome"/>
</dbReference>
<accession>A0A9E8MSY2</accession>
<protein>
    <submittedName>
        <fullName evidence="2">DUF4163 domain-containing protein</fullName>
    </submittedName>
</protein>
<dbReference type="KEGG" id="lnu:N7U66_11500"/>
<gene>
    <name evidence="2" type="ORF">N7U66_11500</name>
</gene>
<dbReference type="EMBL" id="CP113088">
    <property type="protein sequence ID" value="WAC00868.1"/>
    <property type="molecule type" value="Genomic_DNA"/>
</dbReference>
<keyword evidence="3" id="KW-1185">Reference proteome</keyword>
<dbReference type="InterPro" id="IPR025303">
    <property type="entry name" value="PdaC"/>
</dbReference>
<organism evidence="2 3">
    <name type="scientific">Lacinutrix neustonica</name>
    <dbReference type="NCBI Taxonomy" id="2980107"/>
    <lineage>
        <taxon>Bacteria</taxon>
        <taxon>Pseudomonadati</taxon>
        <taxon>Bacteroidota</taxon>
        <taxon>Flavobacteriia</taxon>
        <taxon>Flavobacteriales</taxon>
        <taxon>Flavobacteriaceae</taxon>
        <taxon>Lacinutrix</taxon>
    </lineage>
</organism>
<reference evidence="2" key="1">
    <citation type="submission" date="2022-11" db="EMBL/GenBank/DDBJ databases">
        <title>Lacinutrix neustonica HL-RS19T sp. nov., isolated from the surface microlayer sample of brackish Lake Shihwa.</title>
        <authorList>
            <person name="Choi J.Y."/>
            <person name="Hwang C.Y."/>
        </authorList>
    </citation>
    <scope>NUCLEOTIDE SEQUENCE</scope>
    <source>
        <strain evidence="2">HL-RS19</strain>
    </source>
</reference>
<evidence type="ECO:0000259" key="1">
    <source>
        <dbReference type="Pfam" id="PF13739"/>
    </source>
</evidence>
<evidence type="ECO:0000313" key="2">
    <source>
        <dbReference type="EMBL" id="WAC00868.1"/>
    </source>
</evidence>
<dbReference type="AlphaFoldDB" id="A0A9E8MSY2"/>